<dbReference type="CDD" id="cd16900">
    <property type="entry name" value="endolysin_R21-like"/>
    <property type="match status" value="1"/>
</dbReference>
<organism evidence="7 8">
    <name type="scientific">Morganella morganii</name>
    <name type="common">Proteus morganii</name>
    <dbReference type="NCBI Taxonomy" id="582"/>
    <lineage>
        <taxon>Bacteria</taxon>
        <taxon>Pseudomonadati</taxon>
        <taxon>Pseudomonadota</taxon>
        <taxon>Gammaproteobacteria</taxon>
        <taxon>Enterobacterales</taxon>
        <taxon>Morganellaceae</taxon>
        <taxon>Morganella</taxon>
    </lineage>
</organism>
<dbReference type="InterPro" id="IPR023346">
    <property type="entry name" value="Lysozyme-like_dom_sf"/>
</dbReference>
<dbReference type="EC" id="3.2.1.17" evidence="6"/>
<dbReference type="SUPFAM" id="SSF53955">
    <property type="entry name" value="Lysozyme-like"/>
    <property type="match status" value="1"/>
</dbReference>
<keyword evidence="5 6" id="KW-0326">Glycosidase</keyword>
<dbReference type="GO" id="GO:0009253">
    <property type="term" value="P:peptidoglycan catabolic process"/>
    <property type="evidence" value="ECO:0007669"/>
    <property type="project" value="InterPro"/>
</dbReference>
<gene>
    <name evidence="7" type="ORF">CKG00_13185</name>
</gene>
<comment type="caution">
    <text evidence="7">The sequence shown here is derived from an EMBL/GenBank/DDBJ whole genome shotgun (WGS) entry which is preliminary data.</text>
</comment>
<dbReference type="InterPro" id="IPR051018">
    <property type="entry name" value="Bacteriophage_GH24"/>
</dbReference>
<dbReference type="Gene3D" id="1.10.530.40">
    <property type="match status" value="1"/>
</dbReference>
<sequence length="181" mass="19848">MQQNNLNVFSKVMIGLLLGGAGATAIVDQFLDEKEGNLLTAYQDGGGIWTICRGVTRIDGQPVKRGMTLTAEQCAKVNRAEAEKAVQWVLRNVHVPLNDAQIAGIASFCPYNIGPGKCFTSTFYKKLNAGDKRGACQEIKRWIYDGGKDCRKTKGQKNGCYGQVLRREQEAALACWGLDDE</sequence>
<dbReference type="OrthoDB" id="8141296at2"/>
<comment type="similarity">
    <text evidence="6">Belongs to the glycosyl hydrolase 24 family.</text>
</comment>
<dbReference type="GO" id="GO:0031640">
    <property type="term" value="P:killing of cells of another organism"/>
    <property type="evidence" value="ECO:0007669"/>
    <property type="project" value="UniProtKB-KW"/>
</dbReference>
<comment type="catalytic activity">
    <reaction evidence="1 6">
        <text>Hydrolysis of (1-&gt;4)-beta-linkages between N-acetylmuramic acid and N-acetyl-D-glucosamine residues in a peptidoglycan and between N-acetyl-D-glucosamine residues in chitodextrins.</text>
        <dbReference type="EC" id="3.2.1.17"/>
    </reaction>
</comment>
<dbReference type="Proteomes" id="UP000286908">
    <property type="component" value="Unassembled WGS sequence"/>
</dbReference>
<evidence type="ECO:0000256" key="1">
    <source>
        <dbReference type="ARBA" id="ARBA00000632"/>
    </source>
</evidence>
<evidence type="ECO:0000256" key="5">
    <source>
        <dbReference type="ARBA" id="ARBA00023295"/>
    </source>
</evidence>
<keyword evidence="3 6" id="KW-0081">Bacteriolytic enzyme</keyword>
<dbReference type="PANTHER" id="PTHR38107:SF3">
    <property type="entry name" value="LYSOZYME RRRD-RELATED"/>
    <property type="match status" value="1"/>
</dbReference>
<proteinExistence type="inferred from homology"/>
<dbReference type="Pfam" id="PF00959">
    <property type="entry name" value="Phage_lysozyme"/>
    <property type="match status" value="1"/>
</dbReference>
<protein>
    <recommendedName>
        <fullName evidence="6">Lysozyme</fullName>
        <ecNumber evidence="6">3.2.1.17</ecNumber>
    </recommendedName>
</protein>
<evidence type="ECO:0000256" key="6">
    <source>
        <dbReference type="RuleBase" id="RU003788"/>
    </source>
</evidence>
<dbReference type="GO" id="GO:0003796">
    <property type="term" value="F:lysozyme activity"/>
    <property type="evidence" value="ECO:0007669"/>
    <property type="project" value="UniProtKB-EC"/>
</dbReference>
<dbReference type="InterPro" id="IPR002196">
    <property type="entry name" value="Glyco_hydro_24"/>
</dbReference>
<dbReference type="HAMAP" id="MF_04110">
    <property type="entry name" value="ENDOLYSIN_T4"/>
    <property type="match status" value="1"/>
</dbReference>
<dbReference type="GO" id="GO:0042742">
    <property type="term" value="P:defense response to bacterium"/>
    <property type="evidence" value="ECO:0007669"/>
    <property type="project" value="UniProtKB-KW"/>
</dbReference>
<accession>A0A433ZYK8</accession>
<evidence type="ECO:0000256" key="3">
    <source>
        <dbReference type="ARBA" id="ARBA00022638"/>
    </source>
</evidence>
<dbReference type="AlphaFoldDB" id="A0A433ZYK8"/>
<evidence type="ECO:0000256" key="2">
    <source>
        <dbReference type="ARBA" id="ARBA00022529"/>
    </source>
</evidence>
<keyword evidence="4 6" id="KW-0378">Hydrolase</keyword>
<dbReference type="EMBL" id="NRQY01000001">
    <property type="protein sequence ID" value="RUT67208.1"/>
    <property type="molecule type" value="Genomic_DNA"/>
</dbReference>
<reference evidence="7 8" key="1">
    <citation type="submission" date="2017-08" db="EMBL/GenBank/DDBJ databases">
        <title>Draft genome sequence of pheromone producing symbiont Morganella morganii, of the female New Zealand grass grub Costelytra giveni.</title>
        <authorList>
            <person name="Laugraud A."/>
            <person name="Young S.D."/>
            <person name="Hurst M.H."/>
        </authorList>
    </citation>
    <scope>NUCLEOTIDE SEQUENCE [LARGE SCALE GENOMIC DNA]</scope>
    <source>
        <strain evidence="7 8">MMsCG</strain>
    </source>
</reference>
<dbReference type="PANTHER" id="PTHR38107">
    <property type="match status" value="1"/>
</dbReference>
<evidence type="ECO:0000256" key="4">
    <source>
        <dbReference type="ARBA" id="ARBA00022801"/>
    </source>
</evidence>
<evidence type="ECO:0000313" key="7">
    <source>
        <dbReference type="EMBL" id="RUT67208.1"/>
    </source>
</evidence>
<name>A0A433ZYK8_MORMO</name>
<dbReference type="GO" id="GO:0016998">
    <property type="term" value="P:cell wall macromolecule catabolic process"/>
    <property type="evidence" value="ECO:0007669"/>
    <property type="project" value="InterPro"/>
</dbReference>
<evidence type="ECO:0000313" key="8">
    <source>
        <dbReference type="Proteomes" id="UP000286908"/>
    </source>
</evidence>
<dbReference type="InterPro" id="IPR023347">
    <property type="entry name" value="Lysozyme_dom_sf"/>
</dbReference>
<dbReference type="InterPro" id="IPR043688">
    <property type="entry name" value="SAR_endolysin-like"/>
</dbReference>
<keyword evidence="2 6" id="KW-0929">Antimicrobial</keyword>
<dbReference type="HAMAP" id="MF_04136">
    <property type="entry name" value="SAR_ENDOLYSIN"/>
    <property type="match status" value="1"/>
</dbReference>
<dbReference type="InterPro" id="IPR034690">
    <property type="entry name" value="Endolysin_T4_type"/>
</dbReference>